<feature type="region of interest" description="Disordered" evidence="1">
    <location>
        <begin position="209"/>
        <end position="232"/>
    </location>
</feature>
<proteinExistence type="predicted"/>
<protein>
    <submittedName>
        <fullName evidence="3">Uncharacterized protein</fullName>
    </submittedName>
</protein>
<feature type="region of interest" description="Disordered" evidence="1">
    <location>
        <begin position="164"/>
        <end position="190"/>
    </location>
</feature>
<dbReference type="STRING" id="578459.A0A194S1B9"/>
<dbReference type="Proteomes" id="UP000053890">
    <property type="component" value="Unassembled WGS sequence"/>
</dbReference>
<name>A0A194S1B9_RHOGW</name>
<feature type="chain" id="PRO_5008265417" evidence="2">
    <location>
        <begin position="19"/>
        <end position="303"/>
    </location>
</feature>
<feature type="signal peptide" evidence="2">
    <location>
        <begin position="1"/>
        <end position="18"/>
    </location>
</feature>
<accession>A0A194S1B9</accession>
<evidence type="ECO:0000256" key="1">
    <source>
        <dbReference type="SAM" id="MobiDB-lite"/>
    </source>
</evidence>
<sequence>MLAALLLLATAAAPTALALPVYDAGALSPRGLPLLAERDDVASNAAASLIAYFPKLTSPTRGSVWQAGGVLEVAWNATRPDYPDSQLHKFASVYLGYLDDSDPGSGYNLDFENPIGNVSFYDGSGTAQLPLPADLPTRSTFIITMGSTNNISPPFKIEGAAAASPSSSSAASSPSADAASSTPASSSTTQAQIGAPAVTVYFPDGQSTVLGGEPTSSAAPTSASGATASQETGLRDIAASSSSAAAIESASAPTATSAAAASGVAPSAAAAAAESTTATSGAGRSLVSGAAVVLAGALAFLAL</sequence>
<evidence type="ECO:0000313" key="3">
    <source>
        <dbReference type="EMBL" id="KPV74392.1"/>
    </source>
</evidence>
<evidence type="ECO:0000313" key="4">
    <source>
        <dbReference type="Proteomes" id="UP000053890"/>
    </source>
</evidence>
<gene>
    <name evidence="3" type="ORF">RHOBADRAFT_54226</name>
</gene>
<dbReference type="GeneID" id="28977655"/>
<evidence type="ECO:0000256" key="2">
    <source>
        <dbReference type="SAM" id="SignalP"/>
    </source>
</evidence>
<dbReference type="OrthoDB" id="2339190at2759"/>
<keyword evidence="4" id="KW-1185">Reference proteome</keyword>
<dbReference type="OMA" id="VPPREDY"/>
<keyword evidence="2" id="KW-0732">Signal</keyword>
<feature type="compositionally biased region" description="Low complexity" evidence="1">
    <location>
        <begin position="214"/>
        <end position="229"/>
    </location>
</feature>
<dbReference type="RefSeq" id="XP_018270441.1">
    <property type="nucleotide sequence ID" value="XM_018417207.1"/>
</dbReference>
<dbReference type="EMBL" id="KQ474080">
    <property type="protein sequence ID" value="KPV74392.1"/>
    <property type="molecule type" value="Genomic_DNA"/>
</dbReference>
<feature type="compositionally biased region" description="Low complexity" evidence="1">
    <location>
        <begin position="164"/>
        <end position="189"/>
    </location>
</feature>
<organism evidence="3 4">
    <name type="scientific">Rhodotorula graminis (strain WP1)</name>
    <dbReference type="NCBI Taxonomy" id="578459"/>
    <lineage>
        <taxon>Eukaryota</taxon>
        <taxon>Fungi</taxon>
        <taxon>Dikarya</taxon>
        <taxon>Basidiomycota</taxon>
        <taxon>Pucciniomycotina</taxon>
        <taxon>Microbotryomycetes</taxon>
        <taxon>Sporidiobolales</taxon>
        <taxon>Sporidiobolaceae</taxon>
        <taxon>Rhodotorula</taxon>
    </lineage>
</organism>
<reference evidence="3 4" key="1">
    <citation type="journal article" date="2015" name="Front. Microbiol.">
        <title>Genome sequence of the plant growth promoting endophytic yeast Rhodotorula graminis WP1.</title>
        <authorList>
            <person name="Firrincieli A."/>
            <person name="Otillar R."/>
            <person name="Salamov A."/>
            <person name="Schmutz J."/>
            <person name="Khan Z."/>
            <person name="Redman R.S."/>
            <person name="Fleck N.D."/>
            <person name="Lindquist E."/>
            <person name="Grigoriev I.V."/>
            <person name="Doty S.L."/>
        </authorList>
    </citation>
    <scope>NUCLEOTIDE SEQUENCE [LARGE SCALE GENOMIC DNA]</scope>
    <source>
        <strain evidence="3 4">WP1</strain>
    </source>
</reference>
<dbReference type="AlphaFoldDB" id="A0A194S1B9"/>